<evidence type="ECO:0000256" key="2">
    <source>
        <dbReference type="ARBA" id="ARBA00022553"/>
    </source>
</evidence>
<dbReference type="Proteomes" id="UP001154078">
    <property type="component" value="Chromosome 4"/>
</dbReference>
<dbReference type="GO" id="GO:0005681">
    <property type="term" value="C:spliceosomal complex"/>
    <property type="evidence" value="ECO:0007669"/>
    <property type="project" value="TreeGrafter"/>
</dbReference>
<keyword evidence="5" id="KW-0539">Nucleus</keyword>
<evidence type="ECO:0000256" key="3">
    <source>
        <dbReference type="ARBA" id="ARBA00022737"/>
    </source>
</evidence>
<dbReference type="PANTHER" id="PTHR14978:SF0">
    <property type="entry name" value="BETA-CATENIN-LIKE PROTEIN 1"/>
    <property type="match status" value="1"/>
</dbReference>
<evidence type="ECO:0000313" key="7">
    <source>
        <dbReference type="EMBL" id="CAH0554950.1"/>
    </source>
</evidence>
<keyword evidence="3" id="KW-0677">Repeat</keyword>
<keyword evidence="4" id="KW-0175">Coiled coil</keyword>
<organism evidence="7 8">
    <name type="scientific">Brassicogethes aeneus</name>
    <name type="common">Rape pollen beetle</name>
    <name type="synonym">Meligethes aeneus</name>
    <dbReference type="NCBI Taxonomy" id="1431903"/>
    <lineage>
        <taxon>Eukaryota</taxon>
        <taxon>Metazoa</taxon>
        <taxon>Ecdysozoa</taxon>
        <taxon>Arthropoda</taxon>
        <taxon>Hexapoda</taxon>
        <taxon>Insecta</taxon>
        <taxon>Pterygota</taxon>
        <taxon>Neoptera</taxon>
        <taxon>Endopterygota</taxon>
        <taxon>Coleoptera</taxon>
        <taxon>Polyphaga</taxon>
        <taxon>Cucujiformia</taxon>
        <taxon>Nitidulidae</taxon>
        <taxon>Meligethinae</taxon>
        <taxon>Brassicogethes</taxon>
    </lineage>
</organism>
<dbReference type="InterPro" id="IPR013180">
    <property type="entry name" value="CTNNBL1_N"/>
</dbReference>
<proteinExistence type="predicted"/>
<dbReference type="AlphaFoldDB" id="A0A9P0B4V0"/>
<dbReference type="SUPFAM" id="SSF48371">
    <property type="entry name" value="ARM repeat"/>
    <property type="match status" value="1"/>
</dbReference>
<protein>
    <recommendedName>
        <fullName evidence="6">Beta-catenin-like protein 1 N-terminal domain-containing protein</fullName>
    </recommendedName>
</protein>
<evidence type="ECO:0000259" key="6">
    <source>
        <dbReference type="Pfam" id="PF08216"/>
    </source>
</evidence>
<dbReference type="InterPro" id="IPR016024">
    <property type="entry name" value="ARM-type_fold"/>
</dbReference>
<dbReference type="OrthoDB" id="1898821at2759"/>
<keyword evidence="8" id="KW-1185">Reference proteome</keyword>
<dbReference type="PANTHER" id="PTHR14978">
    <property type="entry name" value="BETA-CATENIN-LIKE PROTEIN 1 NUCLEAR ASSOCIATED PROTEIN"/>
    <property type="match status" value="1"/>
</dbReference>
<evidence type="ECO:0000256" key="1">
    <source>
        <dbReference type="ARBA" id="ARBA00004123"/>
    </source>
</evidence>
<evidence type="ECO:0000256" key="5">
    <source>
        <dbReference type="ARBA" id="ARBA00023242"/>
    </source>
</evidence>
<gene>
    <name evidence="7" type="ORF">MELIAE_LOCUS6408</name>
</gene>
<dbReference type="InterPro" id="IPR039678">
    <property type="entry name" value="CTNNBL1"/>
</dbReference>
<comment type="subcellular location">
    <subcellularLocation>
        <location evidence="1">Nucleus</location>
    </subcellularLocation>
</comment>
<feature type="domain" description="Beta-catenin-like protein 1 N-terminal" evidence="6">
    <location>
        <begin position="6"/>
        <end position="424"/>
    </location>
</feature>
<keyword evidence="2" id="KW-0597">Phosphoprotein</keyword>
<name>A0A9P0B4V0_BRAAE</name>
<reference evidence="7" key="1">
    <citation type="submission" date="2021-12" db="EMBL/GenBank/DDBJ databases">
        <authorList>
            <person name="King R."/>
        </authorList>
    </citation>
    <scope>NUCLEOTIDE SEQUENCE</scope>
</reference>
<dbReference type="Pfam" id="PF08216">
    <property type="entry name" value="CTNNBL"/>
    <property type="match status" value="1"/>
</dbReference>
<dbReference type="InterPro" id="IPR011989">
    <property type="entry name" value="ARM-like"/>
</dbReference>
<dbReference type="EMBL" id="OV121135">
    <property type="protein sequence ID" value="CAH0554950.1"/>
    <property type="molecule type" value="Genomic_DNA"/>
</dbReference>
<evidence type="ECO:0000313" key="8">
    <source>
        <dbReference type="Proteomes" id="UP001154078"/>
    </source>
</evidence>
<accession>A0A9P0B4V0</accession>
<sequence>MKPTDVSKSDLEKVVLNFNKICIQYLEAKTIKPNRNHMLVKNEQKLLESLKTLRRKLIPKPEYYDLVSCLTIQNLSSLISNNSIKIVLIIVDVLKKISTMDVLEDFVFEIVEMLLEEDIILKLIAVSNRLNIDDKEESKAVYDIFTIIGSFAQLGSEIVDETTIHRFMTFLLTNLNMKKYYSRKTLYASEFLNILLQDSERNRYMFRKINGMVSLLKQMEYYKKFVPETSQEEELMNHMFSSLCSCLVSGPLRCSFLKLNGVELMISLLEKEKIFGVVLKVLTYAFYGPNGEDSCNRFVDKEGLKNIFPSKKIECAEYEKQLTSIAVSLLRNCGGKEKGKILEVFKADGYREIKNLLELHSKYFTRVNLAEQKYHECSYNEAFFMGIECGLNTLQFVDYILVNSSLMDDKIKQLVKLFFQDKDELNLILLDYAQNLPDDGLKEWKYQERQKIEVMLKRFKQTSFNNKR</sequence>
<evidence type="ECO:0000256" key="4">
    <source>
        <dbReference type="ARBA" id="ARBA00023054"/>
    </source>
</evidence>
<dbReference type="Gene3D" id="1.25.10.10">
    <property type="entry name" value="Leucine-rich Repeat Variant"/>
    <property type="match status" value="1"/>
</dbReference>